<dbReference type="GeneID" id="10027162"/>
<sequence length="383" mass="42644">MDGGDSHQKKYDTSYISGRVVREAPGTSSDRFRQPQQSGPVRRTTLDTSVTPQDGAAPLPPYGGFEYSESAPYNTSQLQSGSLQYPPGFHNSRNASQPSQQSTPQEQQQRLQQYDHNIVYNINPHDQTPSSYYQPRQSAAIEVLATQFGVPQYFPPDESSAGAGPSAQYLSPQDQSPGFPQLPPVSRPGVAASFAESMSGFNSTSGPEPQERPETTQQRSSGLDEAYSRYQQTLKQAFYDIKAGRLANASESMLEMSEWLLGNAVELGLVRDQEDLHADRIDMWNNFNTCWLAICQKQKDTTLEMFDTGVRPAELLSEVALQKLGRELVRLCDKMEQYGLVDYQMGVWEEEILCVLGQCLDLLEGREETSAPNNRNRLPAADH</sequence>
<dbReference type="VEuPathDB" id="FungiDB:MGYG_06447"/>
<reference evidence="3" key="1">
    <citation type="journal article" date="2012" name="MBio">
        <title>Comparative genome analysis of Trichophyton rubrum and related dermatophytes reveals candidate genes involved in infection.</title>
        <authorList>
            <person name="Martinez D.A."/>
            <person name="Oliver B.G."/>
            <person name="Graeser Y."/>
            <person name="Goldberg J.M."/>
            <person name="Li W."/>
            <person name="Martinez-Rossi N.M."/>
            <person name="Monod M."/>
            <person name="Shelest E."/>
            <person name="Barton R.C."/>
            <person name="Birch E."/>
            <person name="Brakhage A.A."/>
            <person name="Chen Z."/>
            <person name="Gurr S.J."/>
            <person name="Heiman D."/>
            <person name="Heitman J."/>
            <person name="Kosti I."/>
            <person name="Rossi A."/>
            <person name="Saif S."/>
            <person name="Samalova M."/>
            <person name="Saunders C.W."/>
            <person name="Shea T."/>
            <person name="Summerbell R.C."/>
            <person name="Xu J."/>
            <person name="Young S."/>
            <person name="Zeng Q."/>
            <person name="Birren B.W."/>
            <person name="Cuomo C.A."/>
            <person name="White T.C."/>
        </authorList>
    </citation>
    <scope>NUCLEOTIDE SEQUENCE [LARGE SCALE GENOMIC DNA]</scope>
    <source>
        <strain evidence="3">ATCC MYA-4604 / CBS 118893</strain>
    </source>
</reference>
<proteinExistence type="predicted"/>
<keyword evidence="3" id="KW-1185">Reference proteome</keyword>
<evidence type="ECO:0000313" key="2">
    <source>
        <dbReference type="EMBL" id="EFR03449.1"/>
    </source>
</evidence>
<feature type="region of interest" description="Disordered" evidence="1">
    <location>
        <begin position="152"/>
        <end position="223"/>
    </location>
</feature>
<evidence type="ECO:0000313" key="3">
    <source>
        <dbReference type="Proteomes" id="UP000002669"/>
    </source>
</evidence>
<protein>
    <submittedName>
        <fullName evidence="2">Uncharacterized protein</fullName>
    </submittedName>
</protein>
<dbReference type="InParanoid" id="E4UZB9"/>
<feature type="compositionally biased region" description="Low complexity" evidence="1">
    <location>
        <begin position="96"/>
        <end position="112"/>
    </location>
</feature>
<feature type="region of interest" description="Disordered" evidence="1">
    <location>
        <begin position="1"/>
        <end position="133"/>
    </location>
</feature>
<feature type="compositionally biased region" description="Polar residues" evidence="1">
    <location>
        <begin position="26"/>
        <end position="39"/>
    </location>
</feature>
<dbReference type="HOGENOM" id="CLU_033551_0_0_1"/>
<dbReference type="eggNOG" id="ENOG502S0NF">
    <property type="taxonomic scope" value="Eukaryota"/>
</dbReference>
<organism evidence="3">
    <name type="scientific">Arthroderma gypseum (strain ATCC MYA-4604 / CBS 118893)</name>
    <name type="common">Microsporum gypseum</name>
    <dbReference type="NCBI Taxonomy" id="535722"/>
    <lineage>
        <taxon>Eukaryota</taxon>
        <taxon>Fungi</taxon>
        <taxon>Dikarya</taxon>
        <taxon>Ascomycota</taxon>
        <taxon>Pezizomycotina</taxon>
        <taxon>Eurotiomycetes</taxon>
        <taxon>Eurotiomycetidae</taxon>
        <taxon>Onygenales</taxon>
        <taxon>Arthrodermataceae</taxon>
        <taxon>Nannizzia</taxon>
    </lineage>
</organism>
<feature type="compositionally biased region" description="Polar residues" evidence="1">
    <location>
        <begin position="71"/>
        <end position="83"/>
    </location>
</feature>
<dbReference type="Proteomes" id="UP000002669">
    <property type="component" value="Unassembled WGS sequence"/>
</dbReference>
<dbReference type="OrthoDB" id="5552418at2759"/>
<evidence type="ECO:0000256" key="1">
    <source>
        <dbReference type="SAM" id="MobiDB-lite"/>
    </source>
</evidence>
<feature type="compositionally biased region" description="Polar residues" evidence="1">
    <location>
        <begin position="168"/>
        <end position="178"/>
    </location>
</feature>
<feature type="compositionally biased region" description="Polar residues" evidence="1">
    <location>
        <begin position="124"/>
        <end position="133"/>
    </location>
</feature>
<dbReference type="OMA" id="NHAWLAL"/>
<gene>
    <name evidence="2" type="ORF">MGYG_06447</name>
</gene>
<accession>E4UZB9</accession>
<dbReference type="EMBL" id="DS989826">
    <property type="protein sequence ID" value="EFR03449.1"/>
    <property type="molecule type" value="Genomic_DNA"/>
</dbReference>
<dbReference type="AlphaFoldDB" id="E4UZB9"/>
<name>E4UZB9_ARTGP</name>
<feature type="compositionally biased region" description="Basic and acidic residues" evidence="1">
    <location>
        <begin position="1"/>
        <end position="12"/>
    </location>
</feature>
<dbReference type="RefSeq" id="XP_003171903.1">
    <property type="nucleotide sequence ID" value="XM_003171855.1"/>
</dbReference>